<dbReference type="Gene3D" id="1.10.10.10">
    <property type="entry name" value="Winged helix-like DNA-binding domain superfamily/Winged helix DNA-binding domain"/>
    <property type="match status" value="1"/>
</dbReference>
<sequence>MSEPKDEVLAEYFTKAQLAEFLGTSPRTLDRWERQRIGPPRIKVGKLILYRRQAVHDWLAAQESQPVRTHRRVA</sequence>
<name>A0ABS1DCY2_9PROT</name>
<dbReference type="RefSeq" id="WP_200340630.1">
    <property type="nucleotide sequence ID" value="NZ_NRRL01000021.1"/>
</dbReference>
<accession>A0ABS1DCY2</accession>
<gene>
    <name evidence="2" type="ORF">CKO28_09780</name>
</gene>
<dbReference type="InterPro" id="IPR041657">
    <property type="entry name" value="HTH_17"/>
</dbReference>
<evidence type="ECO:0000313" key="2">
    <source>
        <dbReference type="EMBL" id="MBK1668323.1"/>
    </source>
</evidence>
<dbReference type="Proteomes" id="UP001296873">
    <property type="component" value="Unassembled WGS sequence"/>
</dbReference>
<evidence type="ECO:0000313" key="3">
    <source>
        <dbReference type="Proteomes" id="UP001296873"/>
    </source>
</evidence>
<organism evidence="2 3">
    <name type="scientific">Rhodovibrio sodomensis</name>
    <dbReference type="NCBI Taxonomy" id="1088"/>
    <lineage>
        <taxon>Bacteria</taxon>
        <taxon>Pseudomonadati</taxon>
        <taxon>Pseudomonadota</taxon>
        <taxon>Alphaproteobacteria</taxon>
        <taxon>Rhodospirillales</taxon>
        <taxon>Rhodovibrionaceae</taxon>
        <taxon>Rhodovibrio</taxon>
    </lineage>
</organism>
<reference evidence="2 3" key="1">
    <citation type="journal article" date="2020" name="Microorganisms">
        <title>Osmotic Adaptation and Compatible Solute Biosynthesis of Phototrophic Bacteria as Revealed from Genome Analyses.</title>
        <authorList>
            <person name="Imhoff J.F."/>
            <person name="Rahn T."/>
            <person name="Kunzel S."/>
            <person name="Keller A."/>
            <person name="Neulinger S.C."/>
        </authorList>
    </citation>
    <scope>NUCLEOTIDE SEQUENCE [LARGE SCALE GENOMIC DNA]</scope>
    <source>
        <strain evidence="2 3">DSM 9895</strain>
    </source>
</reference>
<feature type="domain" description="Helix-turn-helix" evidence="1">
    <location>
        <begin position="12"/>
        <end position="62"/>
    </location>
</feature>
<protein>
    <recommendedName>
        <fullName evidence="1">Helix-turn-helix domain-containing protein</fullName>
    </recommendedName>
</protein>
<proteinExistence type="predicted"/>
<keyword evidence="3" id="KW-1185">Reference proteome</keyword>
<evidence type="ECO:0000259" key="1">
    <source>
        <dbReference type="Pfam" id="PF12728"/>
    </source>
</evidence>
<dbReference type="EMBL" id="NRRL01000021">
    <property type="protein sequence ID" value="MBK1668323.1"/>
    <property type="molecule type" value="Genomic_DNA"/>
</dbReference>
<dbReference type="Pfam" id="PF12728">
    <property type="entry name" value="HTH_17"/>
    <property type="match status" value="1"/>
</dbReference>
<dbReference type="InterPro" id="IPR036388">
    <property type="entry name" value="WH-like_DNA-bd_sf"/>
</dbReference>
<dbReference type="SUPFAM" id="SSF46955">
    <property type="entry name" value="Putative DNA-binding domain"/>
    <property type="match status" value="1"/>
</dbReference>
<comment type="caution">
    <text evidence="2">The sequence shown here is derived from an EMBL/GenBank/DDBJ whole genome shotgun (WGS) entry which is preliminary data.</text>
</comment>
<dbReference type="InterPro" id="IPR009061">
    <property type="entry name" value="DNA-bd_dom_put_sf"/>
</dbReference>